<dbReference type="PANTHER" id="PTHR12226">
    <property type="entry name" value="MANNOSE-P-DOLICHOL UTILIZATION DEFECT 1 LEC35 -RELATED"/>
    <property type="match status" value="1"/>
</dbReference>
<feature type="transmembrane region" description="Helical" evidence="9">
    <location>
        <begin position="153"/>
        <end position="174"/>
    </location>
</feature>
<feature type="transmembrane region" description="Helical" evidence="9">
    <location>
        <begin position="65"/>
        <end position="87"/>
    </location>
</feature>
<dbReference type="InterPro" id="IPR016817">
    <property type="entry name" value="MannP-dilichol_defect-1"/>
</dbReference>
<evidence type="ECO:0000256" key="1">
    <source>
        <dbReference type="ARBA" id="ARBA00004141"/>
    </source>
</evidence>
<feature type="transmembrane region" description="Helical" evidence="9">
    <location>
        <begin position="99"/>
        <end position="116"/>
    </location>
</feature>
<protein>
    <recommendedName>
        <fullName evidence="8">Mannose-P-dolichol utilization defect 1 protein homolog</fullName>
    </recommendedName>
</protein>
<evidence type="ECO:0000256" key="5">
    <source>
        <dbReference type="ARBA" id="ARBA00022989"/>
    </source>
</evidence>
<name>A0ABP0R4M1_9DINO</name>
<keyword evidence="5 8" id="KW-1133">Transmembrane helix</keyword>
<organism evidence="10 11">
    <name type="scientific">Durusdinium trenchii</name>
    <dbReference type="NCBI Taxonomy" id="1381693"/>
    <lineage>
        <taxon>Eukaryota</taxon>
        <taxon>Sar</taxon>
        <taxon>Alveolata</taxon>
        <taxon>Dinophyceae</taxon>
        <taxon>Suessiales</taxon>
        <taxon>Symbiodiniaceae</taxon>
        <taxon>Durusdinium</taxon>
    </lineage>
</organism>
<dbReference type="EMBL" id="CAXAMM010040796">
    <property type="protein sequence ID" value="CAK9095520.1"/>
    <property type="molecule type" value="Genomic_DNA"/>
</dbReference>
<proteinExistence type="inferred from homology"/>
<evidence type="ECO:0000313" key="11">
    <source>
        <dbReference type="Proteomes" id="UP001642464"/>
    </source>
</evidence>
<comment type="caution">
    <text evidence="10">The sequence shown here is derived from an EMBL/GenBank/DDBJ whole genome shotgun (WGS) entry which is preliminary data.</text>
</comment>
<feature type="transmembrane region" description="Helical" evidence="9">
    <location>
        <begin position="186"/>
        <end position="206"/>
    </location>
</feature>
<comment type="subcellular location">
    <subcellularLocation>
        <location evidence="1 8">Membrane</location>
        <topology evidence="1 8">Multi-pass membrane protein</topology>
    </subcellularLocation>
</comment>
<dbReference type="SMART" id="SM00679">
    <property type="entry name" value="CTNS"/>
    <property type="match status" value="2"/>
</dbReference>
<dbReference type="Pfam" id="PF04193">
    <property type="entry name" value="PQ-loop"/>
    <property type="match status" value="2"/>
</dbReference>
<evidence type="ECO:0000256" key="8">
    <source>
        <dbReference type="PIRNR" id="PIRNR023381"/>
    </source>
</evidence>
<evidence type="ECO:0000256" key="4">
    <source>
        <dbReference type="ARBA" id="ARBA00022737"/>
    </source>
</evidence>
<keyword evidence="4" id="KW-0677">Repeat</keyword>
<keyword evidence="2" id="KW-0813">Transport</keyword>
<reference evidence="10 11" key="1">
    <citation type="submission" date="2024-02" db="EMBL/GenBank/DDBJ databases">
        <authorList>
            <person name="Chen Y."/>
            <person name="Shah S."/>
            <person name="Dougan E. K."/>
            <person name="Thang M."/>
            <person name="Chan C."/>
        </authorList>
    </citation>
    <scope>NUCLEOTIDE SEQUENCE [LARGE SCALE GENOMIC DNA]</scope>
</reference>
<evidence type="ECO:0000256" key="6">
    <source>
        <dbReference type="ARBA" id="ARBA00023136"/>
    </source>
</evidence>
<evidence type="ECO:0000256" key="3">
    <source>
        <dbReference type="ARBA" id="ARBA00022692"/>
    </source>
</evidence>
<evidence type="ECO:0000256" key="9">
    <source>
        <dbReference type="SAM" id="Phobius"/>
    </source>
</evidence>
<sequence>MVLADVLAAWLGYAVIAGACIVKVPQIFLIVSQSSAEGLSEAACALDAIAASSFSYYNLLKGYPVAGWGEQGIVAVQATVVLMLVWIYRKGANRSNLKLRFIGFAIWILLSVAILVEGHEYQILVGILGSSPTAMTTISRIPQISMNWRTRQTGQLSLITFFLQFLGSVARFLTTLQLLGKDMLSLLSHSVGAVLNLVVVLQIIAYQRPRPGVKPSGPARVVATK</sequence>
<keyword evidence="11" id="KW-1185">Reference proteome</keyword>
<gene>
    <name evidence="10" type="ORF">SCF082_LOCUS44869</name>
</gene>
<comment type="similarity">
    <text evidence="7 8">Belongs to the MPDU1 (TC 2.A.43.3) family.</text>
</comment>
<feature type="transmembrane region" description="Helical" evidence="9">
    <location>
        <begin position="122"/>
        <end position="141"/>
    </location>
</feature>
<dbReference type="Proteomes" id="UP001642464">
    <property type="component" value="Unassembled WGS sequence"/>
</dbReference>
<evidence type="ECO:0000256" key="2">
    <source>
        <dbReference type="ARBA" id="ARBA00022448"/>
    </source>
</evidence>
<dbReference type="InterPro" id="IPR006603">
    <property type="entry name" value="PQ-loop_rpt"/>
</dbReference>
<keyword evidence="6 8" id="KW-0472">Membrane</keyword>
<keyword evidence="3 8" id="KW-0812">Transmembrane</keyword>
<dbReference type="Gene3D" id="1.20.1280.290">
    <property type="match status" value="2"/>
</dbReference>
<dbReference type="PANTHER" id="PTHR12226:SF2">
    <property type="entry name" value="MANNOSE-P-DOLICHOL UTILIZATION DEFECT 1 PROTEIN"/>
    <property type="match status" value="1"/>
</dbReference>
<accession>A0ABP0R4M1</accession>
<dbReference type="PIRSF" id="PIRSF023381">
    <property type="entry name" value="MannP-dilichol_defect-1p"/>
    <property type="match status" value="1"/>
</dbReference>
<evidence type="ECO:0000313" key="10">
    <source>
        <dbReference type="EMBL" id="CAK9095520.1"/>
    </source>
</evidence>
<feature type="transmembrane region" description="Helical" evidence="9">
    <location>
        <begin position="6"/>
        <end position="30"/>
    </location>
</feature>
<evidence type="ECO:0000256" key="7">
    <source>
        <dbReference type="ARBA" id="ARBA00038475"/>
    </source>
</evidence>